<protein>
    <submittedName>
        <fullName evidence="1">Uncharacterized protein</fullName>
    </submittedName>
</protein>
<name>A0ACB6ZME2_THEGA</name>
<dbReference type="EMBL" id="MU117983">
    <property type="protein sequence ID" value="KAF9650578.1"/>
    <property type="molecule type" value="Genomic_DNA"/>
</dbReference>
<comment type="caution">
    <text evidence="1">The sequence shown here is derived from an EMBL/GenBank/DDBJ whole genome shotgun (WGS) entry which is preliminary data.</text>
</comment>
<proteinExistence type="predicted"/>
<evidence type="ECO:0000313" key="1">
    <source>
        <dbReference type="EMBL" id="KAF9650578.1"/>
    </source>
</evidence>
<keyword evidence="2" id="KW-1185">Reference proteome</keyword>
<reference evidence="1" key="1">
    <citation type="submission" date="2019-10" db="EMBL/GenBank/DDBJ databases">
        <authorList>
            <consortium name="DOE Joint Genome Institute"/>
            <person name="Kuo A."/>
            <person name="Miyauchi S."/>
            <person name="Kiss E."/>
            <person name="Drula E."/>
            <person name="Kohler A."/>
            <person name="Sanchez-Garcia M."/>
            <person name="Andreopoulos B."/>
            <person name="Barry K.W."/>
            <person name="Bonito G."/>
            <person name="Buee M."/>
            <person name="Carver A."/>
            <person name="Chen C."/>
            <person name="Cichocki N."/>
            <person name="Clum A."/>
            <person name="Culley D."/>
            <person name="Crous P.W."/>
            <person name="Fauchery L."/>
            <person name="Girlanda M."/>
            <person name="Hayes R."/>
            <person name="Keri Z."/>
            <person name="Labutti K."/>
            <person name="Lipzen A."/>
            <person name="Lombard V."/>
            <person name="Magnuson J."/>
            <person name="Maillard F."/>
            <person name="Morin E."/>
            <person name="Murat C."/>
            <person name="Nolan M."/>
            <person name="Ohm R."/>
            <person name="Pangilinan J."/>
            <person name="Pereira M."/>
            <person name="Perotto S."/>
            <person name="Peter M."/>
            <person name="Riley R."/>
            <person name="Sitrit Y."/>
            <person name="Stielow B."/>
            <person name="Szollosi G."/>
            <person name="Zifcakova L."/>
            <person name="Stursova M."/>
            <person name="Spatafora J.W."/>
            <person name="Tedersoo L."/>
            <person name="Vaario L.-M."/>
            <person name="Yamada A."/>
            <person name="Yan M."/>
            <person name="Wang P."/>
            <person name="Xu J."/>
            <person name="Bruns T."/>
            <person name="Baldrian P."/>
            <person name="Vilgalys R."/>
            <person name="Henrissat B."/>
            <person name="Grigoriev I.V."/>
            <person name="Hibbett D."/>
            <person name="Nagy L.G."/>
            <person name="Martin F.M."/>
        </authorList>
    </citation>
    <scope>NUCLEOTIDE SEQUENCE</scope>
    <source>
        <strain evidence="1">P2</strain>
    </source>
</reference>
<dbReference type="Proteomes" id="UP000886501">
    <property type="component" value="Unassembled WGS sequence"/>
</dbReference>
<organism evidence="1 2">
    <name type="scientific">Thelephora ganbajun</name>
    <name type="common">Ganba fungus</name>
    <dbReference type="NCBI Taxonomy" id="370292"/>
    <lineage>
        <taxon>Eukaryota</taxon>
        <taxon>Fungi</taxon>
        <taxon>Dikarya</taxon>
        <taxon>Basidiomycota</taxon>
        <taxon>Agaricomycotina</taxon>
        <taxon>Agaricomycetes</taxon>
        <taxon>Thelephorales</taxon>
        <taxon>Thelephoraceae</taxon>
        <taxon>Thelephora</taxon>
    </lineage>
</organism>
<evidence type="ECO:0000313" key="2">
    <source>
        <dbReference type="Proteomes" id="UP000886501"/>
    </source>
</evidence>
<gene>
    <name evidence="1" type="ORF">BDM02DRAFT_1326229</name>
</gene>
<accession>A0ACB6ZME2</accession>
<reference evidence="1" key="2">
    <citation type="journal article" date="2020" name="Nat. Commun.">
        <title>Large-scale genome sequencing of mycorrhizal fungi provides insights into the early evolution of symbiotic traits.</title>
        <authorList>
            <person name="Miyauchi S."/>
            <person name="Kiss E."/>
            <person name="Kuo A."/>
            <person name="Drula E."/>
            <person name="Kohler A."/>
            <person name="Sanchez-Garcia M."/>
            <person name="Morin E."/>
            <person name="Andreopoulos B."/>
            <person name="Barry K.W."/>
            <person name="Bonito G."/>
            <person name="Buee M."/>
            <person name="Carver A."/>
            <person name="Chen C."/>
            <person name="Cichocki N."/>
            <person name="Clum A."/>
            <person name="Culley D."/>
            <person name="Crous P.W."/>
            <person name="Fauchery L."/>
            <person name="Girlanda M."/>
            <person name="Hayes R.D."/>
            <person name="Keri Z."/>
            <person name="LaButti K."/>
            <person name="Lipzen A."/>
            <person name="Lombard V."/>
            <person name="Magnuson J."/>
            <person name="Maillard F."/>
            <person name="Murat C."/>
            <person name="Nolan M."/>
            <person name="Ohm R.A."/>
            <person name="Pangilinan J."/>
            <person name="Pereira M.F."/>
            <person name="Perotto S."/>
            <person name="Peter M."/>
            <person name="Pfister S."/>
            <person name="Riley R."/>
            <person name="Sitrit Y."/>
            <person name="Stielow J.B."/>
            <person name="Szollosi G."/>
            <person name="Zifcakova L."/>
            <person name="Stursova M."/>
            <person name="Spatafora J.W."/>
            <person name="Tedersoo L."/>
            <person name="Vaario L.M."/>
            <person name="Yamada A."/>
            <person name="Yan M."/>
            <person name="Wang P."/>
            <person name="Xu J."/>
            <person name="Bruns T."/>
            <person name="Baldrian P."/>
            <person name="Vilgalys R."/>
            <person name="Dunand C."/>
            <person name="Henrissat B."/>
            <person name="Grigoriev I.V."/>
            <person name="Hibbett D."/>
            <person name="Nagy L.G."/>
            <person name="Martin F.M."/>
        </authorList>
    </citation>
    <scope>NUCLEOTIDE SEQUENCE</scope>
    <source>
        <strain evidence="1">P2</strain>
    </source>
</reference>
<sequence length="149" mass="17386">MVDLGREEGVEEVRTTTTTPVEVLVVVQDVAVAAVAEQEGDGEVHRPCHLRHLPGHLLHQTTYWTRTFSLMTIPYHHRPPDVLDPLQSQSLLQRQQRLLLPLNLQRRRRRRWQRHRQLQRPQSLQCARHPLHQCPPPRLSPTVNAVTLR</sequence>